<sequence>MNYYEPNLCYESNYSGFDHFQPPQYSVIHQPPHEKTIGELLAEERAANIDQSPPQEMSIQDMEDLKQHYLDEMKSLINDLQIKDYRNERIDIQYRRECEIKIDELKQNFNGMSIEIRKKEKELLQQEQAAYVRTSQRFNFIYYDDDDDEESSIPLSDVISELPPCVAITPVLSTEEPDNSLSMGDEHLDTIPATESDEVIKSSVEDLVPIPSESEGIPDNMCDVPFHDNSPPLDISKDQFEDFSDSNDDSTSIDDDSFSIDNIDYVEASPPHSELASHPDSELVSLEVVEIVIPEVRGIDTDILLTIKDDLLHEKLLNVNLLIAKIEALKDNPTPSSDFVSKSSSTSLNFFLEETDISYNSLPDSDTFCFNQEKKSSGNPTSYSDLSLPDYEALFCDSEPDSRNFTMDVVEDISDNPTRELYVHVLHDLPTHPTLHMDFDFIPFHNDLGSDLDVSSPFGDRNKIYDPGICIEVESTRFLATYSPVIDTLLPFSSKNKDKVFNHSVLASKEKSLPSSLHRAFKASKLFHHKSLMLIHGENIPILDVPSLYFYPP</sequence>
<feature type="compositionally biased region" description="Acidic residues" evidence="2">
    <location>
        <begin position="241"/>
        <end position="256"/>
    </location>
</feature>
<feature type="coiled-coil region" evidence="1">
    <location>
        <begin position="59"/>
        <end position="122"/>
    </location>
</feature>
<dbReference type="EMBL" id="BQNB010013672">
    <property type="protein sequence ID" value="GJT18866.1"/>
    <property type="molecule type" value="Genomic_DNA"/>
</dbReference>
<dbReference type="Proteomes" id="UP001151760">
    <property type="component" value="Unassembled WGS sequence"/>
</dbReference>
<accession>A0ABQ5BVT5</accession>
<evidence type="ECO:0000256" key="2">
    <source>
        <dbReference type="SAM" id="MobiDB-lite"/>
    </source>
</evidence>
<feature type="region of interest" description="Disordered" evidence="2">
    <location>
        <begin position="227"/>
        <end position="256"/>
    </location>
</feature>
<reference evidence="3" key="1">
    <citation type="journal article" date="2022" name="Int. J. Mol. Sci.">
        <title>Draft Genome of Tanacetum Coccineum: Genomic Comparison of Closely Related Tanacetum-Family Plants.</title>
        <authorList>
            <person name="Yamashiro T."/>
            <person name="Shiraishi A."/>
            <person name="Nakayama K."/>
            <person name="Satake H."/>
        </authorList>
    </citation>
    <scope>NUCLEOTIDE SEQUENCE</scope>
</reference>
<protein>
    <recommendedName>
        <fullName evidence="5">Reverse transcriptase domain-containing protein</fullName>
    </recommendedName>
</protein>
<comment type="caution">
    <text evidence="3">The sequence shown here is derived from an EMBL/GenBank/DDBJ whole genome shotgun (WGS) entry which is preliminary data.</text>
</comment>
<evidence type="ECO:0000313" key="4">
    <source>
        <dbReference type="Proteomes" id="UP001151760"/>
    </source>
</evidence>
<evidence type="ECO:0008006" key="5">
    <source>
        <dbReference type="Google" id="ProtNLM"/>
    </source>
</evidence>
<organism evidence="3 4">
    <name type="scientific">Tanacetum coccineum</name>
    <dbReference type="NCBI Taxonomy" id="301880"/>
    <lineage>
        <taxon>Eukaryota</taxon>
        <taxon>Viridiplantae</taxon>
        <taxon>Streptophyta</taxon>
        <taxon>Embryophyta</taxon>
        <taxon>Tracheophyta</taxon>
        <taxon>Spermatophyta</taxon>
        <taxon>Magnoliopsida</taxon>
        <taxon>eudicotyledons</taxon>
        <taxon>Gunneridae</taxon>
        <taxon>Pentapetalae</taxon>
        <taxon>asterids</taxon>
        <taxon>campanulids</taxon>
        <taxon>Asterales</taxon>
        <taxon>Asteraceae</taxon>
        <taxon>Asteroideae</taxon>
        <taxon>Anthemideae</taxon>
        <taxon>Anthemidinae</taxon>
        <taxon>Tanacetum</taxon>
    </lineage>
</organism>
<evidence type="ECO:0000313" key="3">
    <source>
        <dbReference type="EMBL" id="GJT18866.1"/>
    </source>
</evidence>
<keyword evidence="1" id="KW-0175">Coiled coil</keyword>
<reference evidence="3" key="2">
    <citation type="submission" date="2022-01" db="EMBL/GenBank/DDBJ databases">
        <authorList>
            <person name="Yamashiro T."/>
            <person name="Shiraishi A."/>
            <person name="Satake H."/>
            <person name="Nakayama K."/>
        </authorList>
    </citation>
    <scope>NUCLEOTIDE SEQUENCE</scope>
</reference>
<name>A0ABQ5BVT5_9ASTR</name>
<evidence type="ECO:0000256" key="1">
    <source>
        <dbReference type="SAM" id="Coils"/>
    </source>
</evidence>
<proteinExistence type="predicted"/>
<keyword evidence="4" id="KW-1185">Reference proteome</keyword>
<gene>
    <name evidence="3" type="ORF">Tco_0877572</name>
</gene>